<reference evidence="3" key="1">
    <citation type="submission" date="2025-08" db="UniProtKB">
        <authorList>
            <consortium name="RefSeq"/>
        </authorList>
    </citation>
    <scope>IDENTIFICATION</scope>
</reference>
<name>A0A8B8GI39_9HEMI</name>
<dbReference type="AlphaFoldDB" id="A0A8B8GI39"/>
<organism evidence="2 3">
    <name type="scientific">Sipha flava</name>
    <name type="common">yellow sugarcane aphid</name>
    <dbReference type="NCBI Taxonomy" id="143950"/>
    <lineage>
        <taxon>Eukaryota</taxon>
        <taxon>Metazoa</taxon>
        <taxon>Ecdysozoa</taxon>
        <taxon>Arthropoda</taxon>
        <taxon>Hexapoda</taxon>
        <taxon>Insecta</taxon>
        <taxon>Pterygota</taxon>
        <taxon>Neoptera</taxon>
        <taxon>Paraneoptera</taxon>
        <taxon>Hemiptera</taxon>
        <taxon>Sternorrhyncha</taxon>
        <taxon>Aphidomorpha</taxon>
        <taxon>Aphidoidea</taxon>
        <taxon>Aphididae</taxon>
        <taxon>Sipha</taxon>
    </lineage>
</organism>
<feature type="domain" description="BROMI C-terminal Rab TBC-like" evidence="1">
    <location>
        <begin position="772"/>
        <end position="992"/>
    </location>
</feature>
<dbReference type="GeneID" id="112691979"/>
<evidence type="ECO:0000313" key="2">
    <source>
        <dbReference type="Proteomes" id="UP000694846"/>
    </source>
</evidence>
<evidence type="ECO:0000259" key="1">
    <source>
        <dbReference type="Pfam" id="PF23440"/>
    </source>
</evidence>
<accession>A0A8B8GI39</accession>
<dbReference type="RefSeq" id="XP_025422251.1">
    <property type="nucleotide sequence ID" value="XM_025566466.1"/>
</dbReference>
<protein>
    <submittedName>
        <fullName evidence="3">Uncharacterized protein LOC112691979</fullName>
    </submittedName>
</protein>
<sequence length="1003" mass="112060">MDGRWTRDQDRLYEYLLDSGVLNDVHTLAESAVSTASSTGLLRADDGADDGDEDARQIADRLLDRNADDFERALDAVVRNARLAVEHQLVDFRWPQLTELTGPGRPAAVRKTLRNLNALVRLPFTCDTYATAYFRKLTKGLEHAMSVDAFFELTARVYAKLVHAAPDFESAAESFMSLCEATHLRYQRRRVKSTEVGGKSVAAVCLLARCLSVVCKRGAAAGSKHVKPSVIEFVATVAGCGAHDNGDTPYAALCRAQPTAEWFDHVAKYGCSRSAYFACLDGDRKLLKAVVSSLVGWMAEPQVPGRGDGGGHDAAVVRYACAVHAAHLLAKMFRYRAAWTLFPVKLSKSVGRVHAVGVADYCLQFLSANRDAGVPATLARGLRDLVCAVIAFRPEVIDAVADDGHAQCAHRLRILADSVRRHAVALDYLAGRERLVDELFRKRRRRRDDDGGMESLVRVAAALSARHEHVWQLVTRRMAFLEAAVAGRHPCRSLMVNVRCTPLAAITYHLEEHGGTLDDDDEDDDRIDWSDPRQKLMLTVACATEPGRHWLDRTGALCSLNDFLQDHLDRAETALEELDVCKSLDSIVDMAYSFCGSFEGLQMLLDDGVGTETEKVKLTELYYISHKHFDGHSIARDVLVMLWLRLIETATHTFSLRVYADLKLKYQDTLTKLYDENRAEDVDVIIVDETTELLTRLRSPPPSACGDRGTASDRNGLSEFLAATDCRSDVWLPKARATVIRCDRISGPEMVDLIVSFGRRRFEGQLDLSTFDRRSTDLTEFEATGIRLALRYGSSVGIVAEDSASELERLYGGVERLQRSGLFDCMTCTLFMASQGSENKCIEACAVLLKLGETTRFVWPPAFDGHDADRTAAFGHLVEGLLQQEQPEVHNAFKMSGVSWWLLCSGWASDCFWGRLRWSEICRWMCLPVLFSVDYQAFFFTCLAAARKRQWLEAFNQGRFCEVVHRSDFGDFRLVDHADYLEKLAKKYQRSISKKLVSEFDAC</sequence>
<dbReference type="Proteomes" id="UP000694846">
    <property type="component" value="Unplaced"/>
</dbReference>
<gene>
    <name evidence="3" type="primary">LOC112691979</name>
</gene>
<proteinExistence type="predicted"/>
<dbReference type="InterPro" id="IPR055392">
    <property type="entry name" value="BROMI_C"/>
</dbReference>
<evidence type="ECO:0000313" key="3">
    <source>
        <dbReference type="RefSeq" id="XP_025422251.1"/>
    </source>
</evidence>
<dbReference type="Pfam" id="PF23440">
    <property type="entry name" value="BROMI_C"/>
    <property type="match status" value="1"/>
</dbReference>
<dbReference type="OrthoDB" id="1668230at2759"/>
<keyword evidence="2" id="KW-1185">Reference proteome</keyword>